<feature type="region of interest" description="Disordered" evidence="1">
    <location>
        <begin position="58"/>
        <end position="89"/>
    </location>
</feature>
<gene>
    <name evidence="2" type="ORF">SK128_018275</name>
</gene>
<evidence type="ECO:0000256" key="1">
    <source>
        <dbReference type="SAM" id="MobiDB-lite"/>
    </source>
</evidence>
<name>A0AAN9AFX2_HALRR</name>
<comment type="caution">
    <text evidence="2">The sequence shown here is derived from an EMBL/GenBank/DDBJ whole genome shotgun (WGS) entry which is preliminary data.</text>
</comment>
<evidence type="ECO:0000313" key="2">
    <source>
        <dbReference type="EMBL" id="KAK7085222.1"/>
    </source>
</evidence>
<accession>A0AAN9AFX2</accession>
<reference evidence="2 3" key="1">
    <citation type="submission" date="2023-11" db="EMBL/GenBank/DDBJ databases">
        <title>Halocaridina rubra genome assembly.</title>
        <authorList>
            <person name="Smith C."/>
        </authorList>
    </citation>
    <scope>NUCLEOTIDE SEQUENCE [LARGE SCALE GENOMIC DNA]</scope>
    <source>
        <strain evidence="2">EP-1</strain>
        <tissue evidence="2">Whole</tissue>
    </source>
</reference>
<feature type="compositionally biased region" description="Gly residues" evidence="1">
    <location>
        <begin position="1"/>
        <end position="11"/>
    </location>
</feature>
<sequence length="118" mass="11768">AQAGGNMGGTGLPSPSSTGPHDASVNTSTGTHPVLQKIFQGAVAVGGQAIVQLPAGAPVQGQQGASAPISIPGAASQSHPPALSSSVPGAPISLQELEGRFKDTLRMNYQVKEEDMTL</sequence>
<feature type="region of interest" description="Disordered" evidence="1">
    <location>
        <begin position="1"/>
        <end position="31"/>
    </location>
</feature>
<protein>
    <submittedName>
        <fullName evidence="2">Uncharacterized protein</fullName>
    </submittedName>
</protein>
<keyword evidence="3" id="KW-1185">Reference proteome</keyword>
<dbReference type="Proteomes" id="UP001381693">
    <property type="component" value="Unassembled WGS sequence"/>
</dbReference>
<dbReference type="AlphaFoldDB" id="A0AAN9AFX2"/>
<evidence type="ECO:0000313" key="3">
    <source>
        <dbReference type="Proteomes" id="UP001381693"/>
    </source>
</evidence>
<dbReference type="EMBL" id="JAXCGZ010001559">
    <property type="protein sequence ID" value="KAK7085222.1"/>
    <property type="molecule type" value="Genomic_DNA"/>
</dbReference>
<organism evidence="2 3">
    <name type="scientific">Halocaridina rubra</name>
    <name type="common">Hawaiian red shrimp</name>
    <dbReference type="NCBI Taxonomy" id="373956"/>
    <lineage>
        <taxon>Eukaryota</taxon>
        <taxon>Metazoa</taxon>
        <taxon>Ecdysozoa</taxon>
        <taxon>Arthropoda</taxon>
        <taxon>Crustacea</taxon>
        <taxon>Multicrustacea</taxon>
        <taxon>Malacostraca</taxon>
        <taxon>Eumalacostraca</taxon>
        <taxon>Eucarida</taxon>
        <taxon>Decapoda</taxon>
        <taxon>Pleocyemata</taxon>
        <taxon>Caridea</taxon>
        <taxon>Atyoidea</taxon>
        <taxon>Atyidae</taxon>
        <taxon>Halocaridina</taxon>
    </lineage>
</organism>
<proteinExistence type="predicted"/>
<feature type="non-terminal residue" evidence="2">
    <location>
        <position position="1"/>
    </location>
</feature>
<feature type="non-terminal residue" evidence="2">
    <location>
        <position position="118"/>
    </location>
</feature>
<feature type="compositionally biased region" description="Low complexity" evidence="1">
    <location>
        <begin position="64"/>
        <end position="78"/>
    </location>
</feature>